<dbReference type="PANTHER" id="PTHR15811:SF5">
    <property type="entry name" value="MTH938 DOMAIN-CONTAINING PROTEIN"/>
    <property type="match status" value="1"/>
</dbReference>
<dbReference type="GeneID" id="98147921"/>
<evidence type="ECO:0000313" key="1">
    <source>
        <dbReference type="EMBL" id="KAL2867780.1"/>
    </source>
</evidence>
<keyword evidence="2" id="KW-1185">Reference proteome</keyword>
<gene>
    <name evidence="1" type="ORF">BJX67DRAFT_380719</name>
</gene>
<organism evidence="1 2">
    <name type="scientific">Aspergillus lucknowensis</name>
    <dbReference type="NCBI Taxonomy" id="176173"/>
    <lineage>
        <taxon>Eukaryota</taxon>
        <taxon>Fungi</taxon>
        <taxon>Dikarya</taxon>
        <taxon>Ascomycota</taxon>
        <taxon>Pezizomycotina</taxon>
        <taxon>Eurotiomycetes</taxon>
        <taxon>Eurotiomycetidae</taxon>
        <taxon>Eurotiales</taxon>
        <taxon>Aspergillaceae</taxon>
        <taxon>Aspergillus</taxon>
        <taxon>Aspergillus subgen. Nidulantes</taxon>
    </lineage>
</organism>
<dbReference type="Proteomes" id="UP001610432">
    <property type="component" value="Unassembled WGS sequence"/>
</dbReference>
<dbReference type="InterPro" id="IPR036748">
    <property type="entry name" value="MTH938-like_sf"/>
</dbReference>
<dbReference type="RefSeq" id="XP_070886759.1">
    <property type="nucleotide sequence ID" value="XM_071032849.1"/>
</dbReference>
<proteinExistence type="predicted"/>
<protein>
    <submittedName>
        <fullName evidence="1">Uncharacterized protein</fullName>
    </submittedName>
</protein>
<accession>A0ABR4LTD9</accession>
<name>A0ABR4LTD9_9EURO</name>
<dbReference type="SUPFAM" id="SSF64076">
    <property type="entry name" value="MTH938-like"/>
    <property type="match status" value="1"/>
</dbReference>
<dbReference type="PANTHER" id="PTHR15811">
    <property type="entry name" value="MTH938 DOMAIN-CONTAINING PROTEIN"/>
    <property type="match status" value="1"/>
</dbReference>
<sequence length="166" mass="18519">MAEQLSAQLDRLRLASSNPTAKLAQPNPRWKSPRIKTITPCGLEIPGVGAGTDFKLYPGGGRFWDWSETQTKLETGIQVADVEELVQNGATTVVISRGRKNELQIQTEALRYLAERDITVLIANTRRAVELYCALVDTTPVGALFVFYPGQEKRSRTSKYIEEHDL</sequence>
<evidence type="ECO:0000313" key="2">
    <source>
        <dbReference type="Proteomes" id="UP001610432"/>
    </source>
</evidence>
<comment type="caution">
    <text evidence="1">The sequence shown here is derived from an EMBL/GenBank/DDBJ whole genome shotgun (WGS) entry which is preliminary data.</text>
</comment>
<dbReference type="Gene3D" id="3.40.1230.10">
    <property type="entry name" value="MTH938-like"/>
    <property type="match status" value="1"/>
</dbReference>
<reference evidence="1 2" key="1">
    <citation type="submission" date="2024-07" db="EMBL/GenBank/DDBJ databases">
        <title>Section-level genome sequencing and comparative genomics of Aspergillus sections Usti and Cavernicolus.</title>
        <authorList>
            <consortium name="Lawrence Berkeley National Laboratory"/>
            <person name="Nybo J.L."/>
            <person name="Vesth T.C."/>
            <person name="Theobald S."/>
            <person name="Frisvad J.C."/>
            <person name="Larsen T.O."/>
            <person name="Kjaerboelling I."/>
            <person name="Rothschild-Mancinelli K."/>
            <person name="Lyhne E.K."/>
            <person name="Kogle M.E."/>
            <person name="Barry K."/>
            <person name="Clum A."/>
            <person name="Na H."/>
            <person name="Ledsgaard L."/>
            <person name="Lin J."/>
            <person name="Lipzen A."/>
            <person name="Kuo A."/>
            <person name="Riley R."/>
            <person name="Mondo S."/>
            <person name="Labutti K."/>
            <person name="Haridas S."/>
            <person name="Pangalinan J."/>
            <person name="Salamov A.A."/>
            <person name="Simmons B.A."/>
            <person name="Magnuson J.K."/>
            <person name="Chen J."/>
            <person name="Drula E."/>
            <person name="Henrissat B."/>
            <person name="Wiebenga A."/>
            <person name="Lubbers R.J."/>
            <person name="Gomes A.C."/>
            <person name="Macurrencykelacurrency M.R."/>
            <person name="Stajich J."/>
            <person name="Grigoriev I.V."/>
            <person name="Mortensen U.H."/>
            <person name="De Vries R.P."/>
            <person name="Baker S.E."/>
            <person name="Andersen M.R."/>
        </authorList>
    </citation>
    <scope>NUCLEOTIDE SEQUENCE [LARGE SCALE GENOMIC DNA]</scope>
    <source>
        <strain evidence="1 2">CBS 449.75</strain>
    </source>
</reference>
<dbReference type="EMBL" id="JBFXLQ010000017">
    <property type="protein sequence ID" value="KAL2867780.1"/>
    <property type="molecule type" value="Genomic_DNA"/>
</dbReference>